<dbReference type="InterPro" id="IPR057238">
    <property type="entry name" value="DUF7916"/>
</dbReference>
<evidence type="ECO:0000313" key="2">
    <source>
        <dbReference type="EMBL" id="AVN66093.1"/>
    </source>
</evidence>
<gene>
    <name evidence="2" type="ORF">MflW12_6880</name>
</gene>
<accession>A0AAD0HSC5</accession>
<feature type="domain" description="DUF7916" evidence="1">
    <location>
        <begin position="4"/>
        <end position="107"/>
    </location>
</feature>
<proteinExistence type="predicted"/>
<dbReference type="EMBL" id="CP022432">
    <property type="protein sequence ID" value="AVN66093.1"/>
    <property type="molecule type" value="Genomic_DNA"/>
</dbReference>
<evidence type="ECO:0000259" key="1">
    <source>
        <dbReference type="Pfam" id="PF25509"/>
    </source>
</evidence>
<protein>
    <recommendedName>
        <fullName evidence="1">DUF7916 domain-containing protein</fullName>
    </recommendedName>
</protein>
<evidence type="ECO:0000313" key="3">
    <source>
        <dbReference type="Proteomes" id="UP000237990"/>
    </source>
</evidence>
<organism evidence="2 3">
    <name type="scientific">Mesoplasma florum</name>
    <name type="common">Acholeplasma florum</name>
    <dbReference type="NCBI Taxonomy" id="2151"/>
    <lineage>
        <taxon>Bacteria</taxon>
        <taxon>Bacillati</taxon>
        <taxon>Mycoplasmatota</taxon>
        <taxon>Mollicutes</taxon>
        <taxon>Entomoplasmatales</taxon>
        <taxon>Entomoplasmataceae</taxon>
        <taxon>Mesoplasma</taxon>
    </lineage>
</organism>
<dbReference type="RefSeq" id="WP_023026211.1">
    <property type="nucleotide sequence ID" value="NZ_CP022432.1"/>
</dbReference>
<reference evidence="2 3" key="1">
    <citation type="submission" date="2017-07" db="EMBL/GenBank/DDBJ databases">
        <title>Comparative genomic analysis of Mesoplasma florum.</title>
        <authorList>
            <person name="Baby V."/>
            <person name="Lachance J.-C."/>
            <person name="Gagnon J."/>
            <person name="Lucier J.-F."/>
            <person name="Matteau D."/>
            <person name="Knight T.F."/>
            <person name="Rodrigue S."/>
        </authorList>
    </citation>
    <scope>NUCLEOTIDE SEQUENCE [LARGE SCALE GENOMIC DNA]</scope>
    <source>
        <strain evidence="2 3">W12</strain>
    </source>
</reference>
<dbReference type="Pfam" id="PF25509">
    <property type="entry name" value="DUF7916"/>
    <property type="match status" value="1"/>
</dbReference>
<dbReference type="Proteomes" id="UP000237990">
    <property type="component" value="Chromosome"/>
</dbReference>
<name>A0AAD0HSC5_MESFO</name>
<sequence length="109" mass="12214">MRYLSLTESEIQKLNSSELIQSIKNCEGIILVSENIVALNHLLQTITNSELAAAMWADILLSNLFDAEKPEIKGMSKEIQPFELIKKLKEFTGRSIGANLEPVHPNFSD</sequence>
<dbReference type="AlphaFoldDB" id="A0AAD0HSC5"/>